<reference evidence="2" key="2">
    <citation type="submission" date="2021-04" db="EMBL/GenBank/DDBJ databases">
        <authorList>
            <person name="Dong X."/>
        </authorList>
    </citation>
    <scope>NUCLEOTIDE SEQUENCE</scope>
    <source>
        <strain evidence="2">LLY</strain>
    </source>
</reference>
<reference evidence="2" key="1">
    <citation type="journal article" date="2021" name="mSystems">
        <title>Bacteria and Archaea Synergistically Convert Glycine Betaine to Biogenic Methane in the Formosa Cold Seep of the South China Sea.</title>
        <authorList>
            <person name="Li L."/>
            <person name="Zhang W."/>
            <person name="Zhang S."/>
            <person name="Song L."/>
            <person name="Sun Q."/>
            <person name="Zhang H."/>
            <person name="Xiang H."/>
            <person name="Dong X."/>
        </authorList>
    </citation>
    <scope>NUCLEOTIDE SEQUENCE</scope>
    <source>
        <strain evidence="2">LLY</strain>
    </source>
</reference>
<dbReference type="RefSeq" id="WP_250869017.1">
    <property type="nucleotide sequence ID" value="NZ_JAGSOI010000064.1"/>
</dbReference>
<evidence type="ECO:0000313" key="2">
    <source>
        <dbReference type="EMBL" id="MCM1987674.1"/>
    </source>
</evidence>
<feature type="transmembrane region" description="Helical" evidence="1">
    <location>
        <begin position="50"/>
        <end position="67"/>
    </location>
</feature>
<keyword evidence="1" id="KW-1133">Transmembrane helix</keyword>
<feature type="transmembrane region" description="Helical" evidence="1">
    <location>
        <begin position="119"/>
        <end position="135"/>
    </location>
</feature>
<evidence type="ECO:0000313" key="3">
    <source>
        <dbReference type="Proteomes" id="UP001056766"/>
    </source>
</evidence>
<feature type="transmembrane region" description="Helical" evidence="1">
    <location>
        <begin position="79"/>
        <end position="99"/>
    </location>
</feature>
<feature type="transmembrane region" description="Helical" evidence="1">
    <location>
        <begin position="26"/>
        <end position="44"/>
    </location>
</feature>
<comment type="caution">
    <text evidence="2">The sequence shown here is derived from an EMBL/GenBank/DDBJ whole genome shotgun (WGS) entry which is preliminary data.</text>
</comment>
<keyword evidence="1" id="KW-0812">Transmembrane</keyword>
<gene>
    <name evidence="2" type="ORF">KDK67_11900</name>
</gene>
<feature type="transmembrane region" description="Helical" evidence="1">
    <location>
        <begin position="140"/>
        <end position="159"/>
    </location>
</feature>
<protein>
    <submittedName>
        <fullName evidence="2">Uncharacterized protein</fullName>
    </submittedName>
</protein>
<keyword evidence="1" id="KW-0472">Membrane</keyword>
<organism evidence="2 3">
    <name type="scientific">Methanococcoides seepicolus</name>
    <dbReference type="NCBI Taxonomy" id="2828780"/>
    <lineage>
        <taxon>Archaea</taxon>
        <taxon>Methanobacteriati</taxon>
        <taxon>Methanobacteriota</taxon>
        <taxon>Stenosarchaea group</taxon>
        <taxon>Methanomicrobia</taxon>
        <taxon>Methanosarcinales</taxon>
        <taxon>Methanosarcinaceae</taxon>
        <taxon>Methanococcoides</taxon>
    </lineage>
</organism>
<name>A0A9E4ZIW2_9EURY</name>
<dbReference type="EMBL" id="JAGSOI010000064">
    <property type="protein sequence ID" value="MCM1987674.1"/>
    <property type="molecule type" value="Genomic_DNA"/>
</dbReference>
<dbReference type="AlphaFoldDB" id="A0A9E4ZIW2"/>
<accession>A0A9E4ZIW2</accession>
<sequence>MKIELSVNEKAEYLEKVKEAIKNPKYSIFVILGLPFILALVGVILDPYALPIILFGPLVALACYAFYTGNKLSSAILGLLVFPLMFFYAEPLGTILHFRFEHLGRYFEWSYIFDIIDEIWKYSLGHSLIGFLIAFRKKPYLVIALLIFILQLMEILSHID</sequence>
<evidence type="ECO:0000256" key="1">
    <source>
        <dbReference type="SAM" id="Phobius"/>
    </source>
</evidence>
<keyword evidence="3" id="KW-1185">Reference proteome</keyword>
<proteinExistence type="predicted"/>
<dbReference type="Proteomes" id="UP001056766">
    <property type="component" value="Unassembled WGS sequence"/>
</dbReference>